<comment type="caution">
    <text evidence="1">The sequence shown here is derived from an EMBL/GenBank/DDBJ whole genome shotgun (WGS) entry which is preliminary data.</text>
</comment>
<sequence length="198" mass="23233">MILPLIRYFEAKDILAKQSAEDFLSYVESKTSELEKSDQILESIILWQFVAETMENFEEEDYLAYAYSKLISRYMLVDNFSTAEEIYNESEDKNLSSFHLDTVKTIFTGRQQTKGNREIIKIYRMDIFGDLELIPASPNTYFENVSIIRRYIHNNLQEGTFSVIILNHKNNTEEDIEISTETLSEYEVISINEKVEMN</sequence>
<organism evidence="1">
    <name type="scientific">marine sediment metagenome</name>
    <dbReference type="NCBI Taxonomy" id="412755"/>
    <lineage>
        <taxon>unclassified sequences</taxon>
        <taxon>metagenomes</taxon>
        <taxon>ecological metagenomes</taxon>
    </lineage>
</organism>
<accession>X1FG24</accession>
<reference evidence="1" key="1">
    <citation type="journal article" date="2014" name="Front. Microbiol.">
        <title>High frequency of phylogenetically diverse reductive dehalogenase-homologous genes in deep subseafloor sedimentary metagenomes.</title>
        <authorList>
            <person name="Kawai M."/>
            <person name="Futagami T."/>
            <person name="Toyoda A."/>
            <person name="Takaki Y."/>
            <person name="Nishi S."/>
            <person name="Hori S."/>
            <person name="Arai W."/>
            <person name="Tsubouchi T."/>
            <person name="Morono Y."/>
            <person name="Uchiyama I."/>
            <person name="Ito T."/>
            <person name="Fujiyama A."/>
            <person name="Inagaki F."/>
            <person name="Takami H."/>
        </authorList>
    </citation>
    <scope>NUCLEOTIDE SEQUENCE</scope>
    <source>
        <strain evidence="1">Expedition CK06-06</strain>
    </source>
</reference>
<proteinExistence type="predicted"/>
<gene>
    <name evidence="1" type="ORF">S03H2_21328</name>
</gene>
<evidence type="ECO:0000313" key="1">
    <source>
        <dbReference type="EMBL" id="GAH43932.1"/>
    </source>
</evidence>
<protein>
    <submittedName>
        <fullName evidence="1">Uncharacterized protein</fullName>
    </submittedName>
</protein>
<name>X1FG24_9ZZZZ</name>
<dbReference type="EMBL" id="BARU01011337">
    <property type="protein sequence ID" value="GAH43932.1"/>
    <property type="molecule type" value="Genomic_DNA"/>
</dbReference>
<dbReference type="AlphaFoldDB" id="X1FG24"/>